<dbReference type="RefSeq" id="WP_146870905.1">
    <property type="nucleotide sequence ID" value="NZ_VJWE01000012.1"/>
</dbReference>
<dbReference type="Proteomes" id="UP000321485">
    <property type="component" value="Unassembled WGS sequence"/>
</dbReference>
<dbReference type="GeneID" id="51111205"/>
<keyword evidence="1" id="KW-0812">Transmembrane</keyword>
<protein>
    <submittedName>
        <fullName evidence="2">Uncharacterized protein</fullName>
    </submittedName>
</protein>
<dbReference type="AlphaFoldDB" id="A0A561XQ17"/>
<evidence type="ECO:0000256" key="1">
    <source>
        <dbReference type="SAM" id="Phobius"/>
    </source>
</evidence>
<accession>A0A561XQ17</accession>
<keyword evidence="1" id="KW-0472">Membrane</keyword>
<name>A0A561XQ17_ACIDE</name>
<keyword evidence="1" id="KW-1133">Transmembrane helix</keyword>
<reference evidence="2 3" key="1">
    <citation type="journal article" date="2015" name="Stand. Genomic Sci.">
        <title>Genomic Encyclopedia of Bacterial and Archaeal Type Strains, Phase III: the genomes of soil and plant-associated and newly described type strains.</title>
        <authorList>
            <person name="Whitman W.B."/>
            <person name="Woyke T."/>
            <person name="Klenk H.P."/>
            <person name="Zhou Y."/>
            <person name="Lilburn T.G."/>
            <person name="Beck B.J."/>
            <person name="De Vos P."/>
            <person name="Vandamme P."/>
            <person name="Eisen J.A."/>
            <person name="Garrity G."/>
            <person name="Hugenholtz P."/>
            <person name="Kyrpides N.C."/>
        </authorList>
    </citation>
    <scope>NUCLEOTIDE SEQUENCE [LARGE SCALE GENOMIC DNA]</scope>
    <source>
        <strain evidence="2 3">DSM 64</strain>
    </source>
</reference>
<proteinExistence type="predicted"/>
<evidence type="ECO:0000313" key="2">
    <source>
        <dbReference type="EMBL" id="TWG38200.1"/>
    </source>
</evidence>
<dbReference type="EMBL" id="VJWE01000012">
    <property type="protein sequence ID" value="TWG38200.1"/>
    <property type="molecule type" value="Genomic_DNA"/>
</dbReference>
<feature type="transmembrane region" description="Helical" evidence="1">
    <location>
        <begin position="12"/>
        <end position="37"/>
    </location>
</feature>
<comment type="caution">
    <text evidence="2">The sequence shown here is derived from an EMBL/GenBank/DDBJ whole genome shotgun (WGS) entry which is preliminary data.</text>
</comment>
<sequence length="68" mass="7576">MEIDLSFFAHRVAMLACLSGFVGGLLFVLVHGAVVALSERLRSRAHRAERIAQARIRQQSIMRAMPRG</sequence>
<gene>
    <name evidence="2" type="ORF">ATF69_2142</name>
</gene>
<organism evidence="2 3">
    <name type="scientific">Acidovorax delafieldii</name>
    <name type="common">Pseudomonas delafieldii</name>
    <dbReference type="NCBI Taxonomy" id="47920"/>
    <lineage>
        <taxon>Bacteria</taxon>
        <taxon>Pseudomonadati</taxon>
        <taxon>Pseudomonadota</taxon>
        <taxon>Betaproteobacteria</taxon>
        <taxon>Burkholderiales</taxon>
        <taxon>Comamonadaceae</taxon>
        <taxon>Acidovorax</taxon>
    </lineage>
</organism>
<evidence type="ECO:0000313" key="3">
    <source>
        <dbReference type="Proteomes" id="UP000321485"/>
    </source>
</evidence>